<feature type="domain" description="DUF4240" evidence="2">
    <location>
        <begin position="11"/>
        <end position="134"/>
    </location>
</feature>
<dbReference type="AlphaFoldDB" id="F6FPZ7"/>
<dbReference type="HOGENOM" id="CLU_854636_0_0_11"/>
<dbReference type="Pfam" id="PF14024">
    <property type="entry name" value="DUF4240"/>
    <property type="match status" value="1"/>
</dbReference>
<sequence>MGRERAGTGIQFWELIALTGGRIDEEALAPLVEALAGLSEHDMVSFADEFRAAFAALDTPAHAGQPVHDTHDDPAGPAIPMSDDVFRDARCAVVSAGYETWTSVVEHPEALAATPWQLAEGAEFLAVVEHAYERATGEVLELDPAPEWDHPSWMSIGAGHDVGVRASAAHDWASVAIADALNADPAWRAWWSKAPREKLWLFPLLTTDRAELARGTRLRRRRASVDLELAIDAAPLDAAARQARADLAVRHTTEMLAEVGSRLRLGPLPPVPVLPPVPDDLPRPAPDSPSLDELREVILGMGMSEVDVDALMEDMNPAAFLPPDE</sequence>
<evidence type="ECO:0000313" key="3">
    <source>
        <dbReference type="EMBL" id="AEG44803.1"/>
    </source>
</evidence>
<dbReference type="RefSeq" id="WP_013839194.1">
    <property type="nucleotide sequence ID" value="NC_015588.1"/>
</dbReference>
<feature type="region of interest" description="Disordered" evidence="1">
    <location>
        <begin position="268"/>
        <end position="289"/>
    </location>
</feature>
<keyword evidence="4" id="KW-1185">Reference proteome</keyword>
<reference evidence="3 4" key="1">
    <citation type="submission" date="2011-05" db="EMBL/GenBank/DDBJ databases">
        <title>Complete sequence of Isoptericola variabilis 225.</title>
        <authorList>
            <consortium name="US DOE Joint Genome Institute"/>
            <person name="Lucas S."/>
            <person name="Han J."/>
            <person name="Lapidus A."/>
            <person name="Cheng J.-F."/>
            <person name="Goodwin L."/>
            <person name="Pitluck S."/>
            <person name="Peters L."/>
            <person name="Mikhailova N."/>
            <person name="Zeytun A."/>
            <person name="Han C."/>
            <person name="Tapia R."/>
            <person name="Land M."/>
            <person name="Hauser L."/>
            <person name="Kyrpides N."/>
            <person name="Ivanova N."/>
            <person name="Pagani I."/>
            <person name="Siebers A."/>
            <person name="Allgaier M."/>
            <person name="Thelen M."/>
            <person name="Hugenholtz P."/>
            <person name="Gladden J."/>
            <person name="Woyke T."/>
        </authorList>
    </citation>
    <scope>NUCLEOTIDE SEQUENCE [LARGE SCALE GENOMIC DNA]</scope>
    <source>
        <strain evidence="4">225</strain>
    </source>
</reference>
<dbReference type="EMBL" id="CP002810">
    <property type="protein sequence ID" value="AEG44803.1"/>
    <property type="molecule type" value="Genomic_DNA"/>
</dbReference>
<dbReference type="eggNOG" id="ENOG50347TG">
    <property type="taxonomic scope" value="Bacteria"/>
</dbReference>
<protein>
    <recommendedName>
        <fullName evidence="2">DUF4240 domain-containing protein</fullName>
    </recommendedName>
</protein>
<evidence type="ECO:0000256" key="1">
    <source>
        <dbReference type="SAM" id="MobiDB-lite"/>
    </source>
</evidence>
<dbReference type="KEGG" id="iva:Isova_2072"/>
<dbReference type="Proteomes" id="UP000009236">
    <property type="component" value="Chromosome"/>
</dbReference>
<organism evidence="4">
    <name type="scientific">Isoptericola variabilis (strain 225)</name>
    <dbReference type="NCBI Taxonomy" id="743718"/>
    <lineage>
        <taxon>Bacteria</taxon>
        <taxon>Bacillati</taxon>
        <taxon>Actinomycetota</taxon>
        <taxon>Actinomycetes</taxon>
        <taxon>Micrococcales</taxon>
        <taxon>Promicromonosporaceae</taxon>
        <taxon>Isoptericola</taxon>
    </lineage>
</organism>
<dbReference type="InterPro" id="IPR025334">
    <property type="entry name" value="DUF4240"/>
</dbReference>
<gene>
    <name evidence="3" type="ordered locus">Isova_2072</name>
</gene>
<feature type="compositionally biased region" description="Pro residues" evidence="1">
    <location>
        <begin position="268"/>
        <end position="287"/>
    </location>
</feature>
<evidence type="ECO:0000259" key="2">
    <source>
        <dbReference type="Pfam" id="PF14024"/>
    </source>
</evidence>
<dbReference type="STRING" id="743718.Isova_2072"/>
<name>F6FPZ7_ISOV2</name>
<evidence type="ECO:0000313" key="4">
    <source>
        <dbReference type="Proteomes" id="UP000009236"/>
    </source>
</evidence>
<proteinExistence type="predicted"/>
<accession>F6FPZ7</accession>